<evidence type="ECO:0000256" key="4">
    <source>
        <dbReference type="ARBA" id="ARBA00022768"/>
    </source>
</evidence>
<dbReference type="SUPFAM" id="SSF54713">
    <property type="entry name" value="Elongation factor Ts (EF-Ts), dimerisation domain"/>
    <property type="match status" value="2"/>
</dbReference>
<dbReference type="PANTHER" id="PTHR11741">
    <property type="entry name" value="ELONGATION FACTOR TS"/>
    <property type="match status" value="1"/>
</dbReference>
<evidence type="ECO:0000256" key="1">
    <source>
        <dbReference type="ARBA" id="ARBA00005532"/>
    </source>
</evidence>
<dbReference type="Gene3D" id="1.10.8.10">
    <property type="entry name" value="DNA helicase RuvA subunit, C-terminal domain"/>
    <property type="match status" value="1"/>
</dbReference>
<evidence type="ECO:0000256" key="3">
    <source>
        <dbReference type="ARBA" id="ARBA00022490"/>
    </source>
</evidence>
<dbReference type="NCBIfam" id="TIGR00116">
    <property type="entry name" value="tsf"/>
    <property type="match status" value="1"/>
</dbReference>
<sequence length="284" mass="31535">MHVTTATLIKELRKLTGSGIVECKKALIEAGNNINLAIDNLRKSGQIIAAKKANRITAEGVIMIEVFNNEKSGAIIELNCESDFVSNEKNFLTFGKNILTTIVTNKNNNFDELKIKFENSRAILINKIGENVNIRRIAILNGLQIGSYLHGKRIGVLVAAENASKESLKHIAMHIAASKPEYITQKDIPLNIIDHENQIQSEIAIKSGKSYEISKKIIAGRINKFMNEISLTGQSFIINPNKTVGDFIKEKNIKITEFIRFEVGEGISKIKTDFVSEVAKLSKQ</sequence>
<organism evidence="8 9">
    <name type="scientific">Candidatus Providencia siddallii</name>
    <dbReference type="NCBI Taxonomy" id="1715285"/>
    <lineage>
        <taxon>Bacteria</taxon>
        <taxon>Pseudomonadati</taxon>
        <taxon>Pseudomonadota</taxon>
        <taxon>Gammaproteobacteria</taxon>
        <taxon>Enterobacterales</taxon>
        <taxon>Morganellaceae</taxon>
        <taxon>Providencia</taxon>
    </lineage>
</organism>
<evidence type="ECO:0000259" key="7">
    <source>
        <dbReference type="Pfam" id="PF00889"/>
    </source>
</evidence>
<gene>
    <name evidence="6 8" type="primary">tsf</name>
    <name evidence="8" type="ORF">SOFFGTOCOR_0373</name>
</gene>
<dbReference type="STRING" id="1715285.SOFFGTOCOR_0373"/>
<reference evidence="9" key="1">
    <citation type="submission" date="2015-05" db="EMBL/GenBank/DDBJ databases">
        <authorList>
            <person name="Manzano-Marin A."/>
        </authorList>
    </citation>
    <scope>NUCLEOTIDE SEQUENCE [LARGE SCALE GENOMIC DNA]</scope>
    <source>
        <strain evidence="9">officinalis</strain>
    </source>
</reference>
<protein>
    <recommendedName>
        <fullName evidence="2 6">Elongation factor Ts</fullName>
        <shortName evidence="6">EF-Ts</shortName>
    </recommendedName>
</protein>
<keyword evidence="4 6" id="KW-0251">Elongation factor</keyword>
<dbReference type="InterPro" id="IPR009060">
    <property type="entry name" value="UBA-like_sf"/>
</dbReference>
<dbReference type="CDD" id="cd14275">
    <property type="entry name" value="UBA_EF-Ts"/>
    <property type="match status" value="1"/>
</dbReference>
<dbReference type="Gene3D" id="3.30.479.20">
    <property type="entry name" value="Elongation factor Ts, dimerisation domain"/>
    <property type="match status" value="2"/>
</dbReference>
<comment type="function">
    <text evidence="6">Associates with the EF-Tu.GDP complex and induces the exchange of GDP to GTP. It remains bound to the aminoacyl-tRNA.EF-Tu.GTP complex up to the GTP hydrolysis stage on the ribosome.</text>
</comment>
<dbReference type="AlphaFoldDB" id="A0A0M6W7N3"/>
<accession>A0A0M6W7N3</accession>
<dbReference type="GO" id="GO:0003746">
    <property type="term" value="F:translation elongation factor activity"/>
    <property type="evidence" value="ECO:0007669"/>
    <property type="project" value="UniProtKB-UniRule"/>
</dbReference>
<dbReference type="InterPro" id="IPR001816">
    <property type="entry name" value="Transl_elong_EFTs/EF1B"/>
</dbReference>
<keyword evidence="9" id="KW-1185">Reference proteome</keyword>
<dbReference type="Pfam" id="PF00889">
    <property type="entry name" value="EF_TS"/>
    <property type="match status" value="1"/>
</dbReference>
<dbReference type="Proteomes" id="UP000242301">
    <property type="component" value="Unassembled WGS sequence"/>
</dbReference>
<dbReference type="HAMAP" id="MF_00050">
    <property type="entry name" value="EF_Ts"/>
    <property type="match status" value="1"/>
</dbReference>
<comment type="similarity">
    <text evidence="1 6">Belongs to the EF-Ts family.</text>
</comment>
<dbReference type="EMBL" id="CVRF01000003">
    <property type="protein sequence ID" value="CRK85790.1"/>
    <property type="molecule type" value="Genomic_DNA"/>
</dbReference>
<dbReference type="InterPro" id="IPR018101">
    <property type="entry name" value="Transl_elong_Ts_CS"/>
</dbReference>
<feature type="region of interest" description="Involved in Mg(2+) ion dislocation from EF-Tu" evidence="6">
    <location>
        <begin position="82"/>
        <end position="85"/>
    </location>
</feature>
<dbReference type="PANTHER" id="PTHR11741:SF0">
    <property type="entry name" value="ELONGATION FACTOR TS, MITOCHONDRIAL"/>
    <property type="match status" value="1"/>
</dbReference>
<evidence type="ECO:0000313" key="9">
    <source>
        <dbReference type="Proteomes" id="UP000242301"/>
    </source>
</evidence>
<dbReference type="InterPro" id="IPR014039">
    <property type="entry name" value="Transl_elong_EFTs/EF1B_dimer"/>
</dbReference>
<dbReference type="Gene3D" id="1.10.286.20">
    <property type="match status" value="1"/>
</dbReference>
<keyword evidence="5 6" id="KW-0648">Protein biosynthesis</keyword>
<comment type="subcellular location">
    <subcellularLocation>
        <location evidence="6">Cytoplasm</location>
    </subcellularLocation>
</comment>
<keyword evidence="3 6" id="KW-0963">Cytoplasm</keyword>
<feature type="domain" description="Translation elongation factor EFTs/EF1B dimerisation" evidence="7">
    <location>
        <begin position="73"/>
        <end position="265"/>
    </location>
</feature>
<dbReference type="PROSITE" id="PS01126">
    <property type="entry name" value="EF_TS_1"/>
    <property type="match status" value="1"/>
</dbReference>
<evidence type="ECO:0000256" key="2">
    <source>
        <dbReference type="ARBA" id="ARBA00016956"/>
    </source>
</evidence>
<name>A0A0M6W7N3_9GAMM</name>
<dbReference type="FunFam" id="1.10.8.10:FF:000001">
    <property type="entry name" value="Elongation factor Ts"/>
    <property type="match status" value="1"/>
</dbReference>
<evidence type="ECO:0000313" key="8">
    <source>
        <dbReference type="EMBL" id="CRK85790.1"/>
    </source>
</evidence>
<dbReference type="SUPFAM" id="SSF46934">
    <property type="entry name" value="UBA-like"/>
    <property type="match status" value="1"/>
</dbReference>
<evidence type="ECO:0000256" key="5">
    <source>
        <dbReference type="ARBA" id="ARBA00022917"/>
    </source>
</evidence>
<dbReference type="GO" id="GO:0005737">
    <property type="term" value="C:cytoplasm"/>
    <property type="evidence" value="ECO:0007669"/>
    <property type="project" value="UniProtKB-SubCell"/>
</dbReference>
<proteinExistence type="inferred from homology"/>
<dbReference type="InterPro" id="IPR036402">
    <property type="entry name" value="EF-Ts_dimer_sf"/>
</dbReference>
<evidence type="ECO:0000256" key="6">
    <source>
        <dbReference type="HAMAP-Rule" id="MF_00050"/>
    </source>
</evidence>